<accession>A0A150WKA2</accession>
<dbReference type="InterPro" id="IPR019897">
    <property type="entry name" value="RidA_CS"/>
</dbReference>
<dbReference type="Pfam" id="PF01042">
    <property type="entry name" value="Ribonuc_L-PSP"/>
    <property type="match status" value="1"/>
</dbReference>
<evidence type="ECO:0000313" key="3">
    <source>
        <dbReference type="Proteomes" id="UP000075320"/>
    </source>
</evidence>
<name>A0A150WKA2_BDEBC</name>
<comment type="similarity">
    <text evidence="1">Belongs to the RutC family.</text>
</comment>
<dbReference type="PROSITE" id="PS01094">
    <property type="entry name" value="UPF0076"/>
    <property type="match status" value="1"/>
</dbReference>
<gene>
    <name evidence="2" type="ORF">AZI86_15085</name>
</gene>
<dbReference type="GO" id="GO:0005829">
    <property type="term" value="C:cytosol"/>
    <property type="evidence" value="ECO:0007669"/>
    <property type="project" value="TreeGrafter"/>
</dbReference>
<dbReference type="InterPro" id="IPR006056">
    <property type="entry name" value="RidA"/>
</dbReference>
<dbReference type="Proteomes" id="UP000075320">
    <property type="component" value="Unassembled WGS sequence"/>
</dbReference>
<dbReference type="OrthoDB" id="5296613at2"/>
<dbReference type="PANTHER" id="PTHR11803:SF39">
    <property type="entry name" value="2-IMINOBUTANOATE_2-IMINOPROPANOATE DEAMINASE"/>
    <property type="match status" value="1"/>
</dbReference>
<dbReference type="GO" id="GO:0019239">
    <property type="term" value="F:deaminase activity"/>
    <property type="evidence" value="ECO:0007669"/>
    <property type="project" value="TreeGrafter"/>
</dbReference>
<dbReference type="AlphaFoldDB" id="A0A150WKA2"/>
<reference evidence="2 3" key="1">
    <citation type="submission" date="2016-03" db="EMBL/GenBank/DDBJ databases">
        <authorList>
            <person name="Ploux O."/>
        </authorList>
    </citation>
    <scope>NUCLEOTIDE SEQUENCE [LARGE SCALE GENOMIC DNA]</scope>
    <source>
        <strain evidence="2 3">R0</strain>
    </source>
</reference>
<dbReference type="NCBIfam" id="TIGR00004">
    <property type="entry name" value="Rid family detoxifying hydrolase"/>
    <property type="match status" value="1"/>
</dbReference>
<comment type="caution">
    <text evidence="2">The sequence shown here is derived from an EMBL/GenBank/DDBJ whole genome shotgun (WGS) entry which is preliminary data.</text>
</comment>
<dbReference type="CDD" id="cd00448">
    <property type="entry name" value="YjgF_YER057c_UK114_family"/>
    <property type="match status" value="1"/>
</dbReference>
<dbReference type="EMBL" id="LUKE01000003">
    <property type="protein sequence ID" value="KYG64120.1"/>
    <property type="molecule type" value="Genomic_DNA"/>
</dbReference>
<evidence type="ECO:0000256" key="1">
    <source>
        <dbReference type="ARBA" id="ARBA00010552"/>
    </source>
</evidence>
<dbReference type="InterPro" id="IPR035959">
    <property type="entry name" value="RutC-like_sf"/>
</dbReference>
<organism evidence="2 3">
    <name type="scientific">Bdellovibrio bacteriovorus</name>
    <dbReference type="NCBI Taxonomy" id="959"/>
    <lineage>
        <taxon>Bacteria</taxon>
        <taxon>Pseudomonadati</taxon>
        <taxon>Bdellovibrionota</taxon>
        <taxon>Bdellovibrionia</taxon>
        <taxon>Bdellovibrionales</taxon>
        <taxon>Pseudobdellovibrionaceae</taxon>
        <taxon>Bdellovibrio</taxon>
    </lineage>
</organism>
<dbReference type="PANTHER" id="PTHR11803">
    <property type="entry name" value="2-IMINOBUTANOATE/2-IMINOPROPANOATE DEAMINASE RIDA"/>
    <property type="match status" value="1"/>
</dbReference>
<evidence type="ECO:0000313" key="2">
    <source>
        <dbReference type="EMBL" id="KYG64120.1"/>
    </source>
</evidence>
<dbReference type="FunFam" id="3.30.1330.40:FF:000001">
    <property type="entry name" value="L-PSP family endoribonuclease"/>
    <property type="match status" value="1"/>
</dbReference>
<dbReference type="RefSeq" id="WP_061836086.1">
    <property type="nucleotide sequence ID" value="NZ_LUKE01000003.1"/>
</dbReference>
<proteinExistence type="inferred from homology"/>
<protein>
    <submittedName>
        <fullName evidence="2">Reactive intermediate/imine deaminase</fullName>
    </submittedName>
</protein>
<sequence>MKKVMHTDNAPKAVGPYSQAIQLGDFLFCSGQISIDPKTNEVFTGDIKTQTEMVMKNIEAVLATANLNFDNVVKTTIFLTSMNDFATVNEIYAKSFKEAPPARSTVAVAGLPKGVSVEIEVLAHR</sequence>
<keyword evidence="3" id="KW-1185">Reference proteome</keyword>
<dbReference type="InterPro" id="IPR006175">
    <property type="entry name" value="YjgF/YER057c/UK114"/>
</dbReference>
<dbReference type="Gene3D" id="3.30.1330.40">
    <property type="entry name" value="RutC-like"/>
    <property type="match status" value="1"/>
</dbReference>
<dbReference type="SUPFAM" id="SSF55298">
    <property type="entry name" value="YjgF-like"/>
    <property type="match status" value="1"/>
</dbReference>